<keyword evidence="2" id="KW-1185">Reference proteome</keyword>
<proteinExistence type="predicted"/>
<dbReference type="EMBL" id="RJSG01000002">
    <property type="protein sequence ID" value="RNL78311.1"/>
    <property type="molecule type" value="Genomic_DNA"/>
</dbReference>
<dbReference type="Proteomes" id="UP000277094">
    <property type="component" value="Unassembled WGS sequence"/>
</dbReference>
<evidence type="ECO:0000313" key="2">
    <source>
        <dbReference type="Proteomes" id="UP000277094"/>
    </source>
</evidence>
<protein>
    <submittedName>
        <fullName evidence="1">Uncharacterized protein</fullName>
    </submittedName>
</protein>
<reference evidence="1 2" key="1">
    <citation type="submission" date="2018-11" db="EMBL/GenBank/DDBJ databases">
        <authorList>
            <person name="Li F."/>
        </authorList>
    </citation>
    <scope>NUCLEOTIDE SEQUENCE [LARGE SCALE GENOMIC DNA]</scope>
    <source>
        <strain evidence="1 2">KIS18-7</strain>
    </source>
</reference>
<dbReference type="AlphaFoldDB" id="A0A3N0DS19"/>
<gene>
    <name evidence="1" type="ORF">EFL95_04165</name>
</gene>
<comment type="caution">
    <text evidence="1">The sequence shown here is derived from an EMBL/GenBank/DDBJ whole genome shotgun (WGS) entry which is preliminary data.</text>
</comment>
<dbReference type="OrthoDB" id="3697798at2"/>
<organism evidence="1 2">
    <name type="scientific">Nocardioides marmorisolisilvae</name>
    <dbReference type="NCBI Taxonomy" id="1542737"/>
    <lineage>
        <taxon>Bacteria</taxon>
        <taxon>Bacillati</taxon>
        <taxon>Actinomycetota</taxon>
        <taxon>Actinomycetes</taxon>
        <taxon>Propionibacteriales</taxon>
        <taxon>Nocardioidaceae</taxon>
        <taxon>Nocardioides</taxon>
    </lineage>
</organism>
<dbReference type="RefSeq" id="WP_123232810.1">
    <property type="nucleotide sequence ID" value="NZ_RJSG01000002.1"/>
</dbReference>
<name>A0A3N0DS19_9ACTN</name>
<evidence type="ECO:0000313" key="1">
    <source>
        <dbReference type="EMBL" id="RNL78311.1"/>
    </source>
</evidence>
<accession>A0A3N0DS19</accession>
<sequence>MPSKPTFDDARPDPRLDHVRGRAAELLADGEVAGHLLVETEYGANRIGGRLWWQRWATPHEFAIVLTDFGNDHAHSAWVQPEDFDVFDQWETDGFDEHGTRFTVRWLDEEASARVHTEVFGHHH</sequence>